<keyword evidence="1 4" id="KW-0378">Hydrolase</keyword>
<evidence type="ECO:0000256" key="3">
    <source>
        <dbReference type="ARBA" id="ARBA00023098"/>
    </source>
</evidence>
<dbReference type="Proteomes" id="UP001199424">
    <property type="component" value="Unassembled WGS sequence"/>
</dbReference>
<dbReference type="InterPro" id="IPR002641">
    <property type="entry name" value="PNPLA_dom"/>
</dbReference>
<dbReference type="PANTHER" id="PTHR14226:SF25">
    <property type="entry name" value="PHOSPHOESTERASE"/>
    <property type="match status" value="1"/>
</dbReference>
<evidence type="ECO:0000313" key="6">
    <source>
        <dbReference type="EMBL" id="MCC2136820.1"/>
    </source>
</evidence>
<keyword evidence="2 4" id="KW-0442">Lipid degradation</keyword>
<dbReference type="PROSITE" id="PS51635">
    <property type="entry name" value="PNPLA"/>
    <property type="match status" value="1"/>
</dbReference>
<feature type="short sequence motif" description="DGA/G" evidence="4">
    <location>
        <begin position="164"/>
        <end position="166"/>
    </location>
</feature>
<evidence type="ECO:0000256" key="1">
    <source>
        <dbReference type="ARBA" id="ARBA00022801"/>
    </source>
</evidence>
<dbReference type="Pfam" id="PF01734">
    <property type="entry name" value="Patatin"/>
    <property type="match status" value="1"/>
</dbReference>
<sequence>MDELKMQNGALILEGGSLRSLFTSGVLDVFMEHNLYFSDVTGVSAGSLTGVNYVSRQPGRSAKLNIDYVNDKRYLGVNNLILHHEIFSFDFLFNDLSRSILPMDFDTFYKSPQHFTAVATNLRTGEAEYFEKSACSDILAAIRASSSMPMLSKAVKMNGELYLDGGCAMAIPYQKAIDDGFEKIVLVLTRQQGYRKLYTKPSMLRLYAKYFRHFPKFLSALYAVPTRYDAQQREIDRLEKEGRIFVIRPQGPVNVSHTEKDTAKLKALYEEGRQEAERRMDALKRYLEA</sequence>
<dbReference type="Pfam" id="PF19890">
    <property type="entry name" value="DUF6363"/>
    <property type="match status" value="1"/>
</dbReference>
<dbReference type="CDD" id="cd07208">
    <property type="entry name" value="Pat_hypo_Ecoli_yjju_like"/>
    <property type="match status" value="1"/>
</dbReference>
<dbReference type="RefSeq" id="WP_308449187.1">
    <property type="nucleotide sequence ID" value="NZ_JAJEQC010000006.1"/>
</dbReference>
<evidence type="ECO:0000256" key="4">
    <source>
        <dbReference type="PROSITE-ProRule" id="PRU01161"/>
    </source>
</evidence>
<comment type="caution">
    <text evidence="6">The sequence shown here is derived from an EMBL/GenBank/DDBJ whole genome shotgun (WGS) entry which is preliminary data.</text>
</comment>
<dbReference type="SUPFAM" id="SSF52151">
    <property type="entry name" value="FabD/lysophospholipase-like"/>
    <property type="match status" value="1"/>
</dbReference>
<name>A0AAE3DGZ5_9FIRM</name>
<dbReference type="PANTHER" id="PTHR14226">
    <property type="entry name" value="NEUROPATHY TARGET ESTERASE/SWISS CHEESE D.MELANOGASTER"/>
    <property type="match status" value="1"/>
</dbReference>
<dbReference type="InterPro" id="IPR037483">
    <property type="entry name" value="YjjU-like"/>
</dbReference>
<comment type="caution">
    <text evidence="4">Lacks conserved residue(s) required for the propagation of feature annotation.</text>
</comment>
<keyword evidence="7" id="KW-1185">Reference proteome</keyword>
<keyword evidence="3 4" id="KW-0443">Lipid metabolism</keyword>
<dbReference type="EMBL" id="JAJEQC010000006">
    <property type="protein sequence ID" value="MCC2136820.1"/>
    <property type="molecule type" value="Genomic_DNA"/>
</dbReference>
<protein>
    <submittedName>
        <fullName evidence="6">Patatin family protein</fullName>
    </submittedName>
</protein>
<feature type="short sequence motif" description="GXSXG" evidence="4">
    <location>
        <begin position="42"/>
        <end position="46"/>
    </location>
</feature>
<dbReference type="Gene3D" id="3.40.1090.10">
    <property type="entry name" value="Cytosolic phospholipase A2 catalytic domain"/>
    <property type="match status" value="2"/>
</dbReference>
<organism evidence="6 7">
    <name type="scientific">Hominenteromicrobium mulieris</name>
    <dbReference type="NCBI Taxonomy" id="2885357"/>
    <lineage>
        <taxon>Bacteria</taxon>
        <taxon>Bacillati</taxon>
        <taxon>Bacillota</taxon>
        <taxon>Clostridia</taxon>
        <taxon>Eubacteriales</taxon>
        <taxon>Oscillospiraceae</taxon>
        <taxon>Hominenteromicrobium</taxon>
    </lineage>
</organism>
<feature type="active site" description="Nucleophile" evidence="4">
    <location>
        <position position="44"/>
    </location>
</feature>
<dbReference type="InterPro" id="IPR050301">
    <property type="entry name" value="NTE"/>
</dbReference>
<proteinExistence type="predicted"/>
<evidence type="ECO:0000313" key="7">
    <source>
        <dbReference type="Proteomes" id="UP001199424"/>
    </source>
</evidence>
<dbReference type="AlphaFoldDB" id="A0AAE3DGZ5"/>
<feature type="active site" description="Proton acceptor" evidence="4">
    <location>
        <position position="164"/>
    </location>
</feature>
<evidence type="ECO:0000259" key="5">
    <source>
        <dbReference type="PROSITE" id="PS51635"/>
    </source>
</evidence>
<evidence type="ECO:0000256" key="2">
    <source>
        <dbReference type="ARBA" id="ARBA00022963"/>
    </source>
</evidence>
<feature type="domain" description="PNPLA" evidence="5">
    <location>
        <begin position="11"/>
        <end position="177"/>
    </location>
</feature>
<gene>
    <name evidence="6" type="ORF">LKD31_07295</name>
</gene>
<accession>A0AAE3DGZ5</accession>
<dbReference type="InterPro" id="IPR045943">
    <property type="entry name" value="DUF6363"/>
</dbReference>
<reference evidence="6" key="1">
    <citation type="submission" date="2021-10" db="EMBL/GenBank/DDBJ databases">
        <title>Anaerobic single-cell dispensing facilitates the cultivation of human gut bacteria.</title>
        <authorList>
            <person name="Afrizal A."/>
        </authorList>
    </citation>
    <scope>NUCLEOTIDE SEQUENCE</scope>
    <source>
        <strain evidence="6">CLA-AA-H250</strain>
    </source>
</reference>
<dbReference type="GO" id="GO:0016042">
    <property type="term" value="P:lipid catabolic process"/>
    <property type="evidence" value="ECO:0007669"/>
    <property type="project" value="UniProtKB-UniRule"/>
</dbReference>
<dbReference type="GO" id="GO:0016787">
    <property type="term" value="F:hydrolase activity"/>
    <property type="evidence" value="ECO:0007669"/>
    <property type="project" value="UniProtKB-UniRule"/>
</dbReference>
<dbReference type="InterPro" id="IPR016035">
    <property type="entry name" value="Acyl_Trfase/lysoPLipase"/>
</dbReference>